<feature type="region of interest" description="Disordered" evidence="1">
    <location>
        <begin position="81"/>
        <end position="114"/>
    </location>
</feature>
<protein>
    <submittedName>
        <fullName evidence="2">Uncharacterized protein</fullName>
    </submittedName>
</protein>
<evidence type="ECO:0000313" key="2">
    <source>
        <dbReference type="EMBL" id="KAL2543400.1"/>
    </source>
</evidence>
<dbReference type="EMBL" id="JBFOLK010000001">
    <property type="protein sequence ID" value="KAL2543400.1"/>
    <property type="molecule type" value="Genomic_DNA"/>
</dbReference>
<keyword evidence="3" id="KW-1185">Reference proteome</keyword>
<comment type="caution">
    <text evidence="2">The sequence shown here is derived from an EMBL/GenBank/DDBJ whole genome shotgun (WGS) entry which is preliminary data.</text>
</comment>
<dbReference type="Proteomes" id="UP001604336">
    <property type="component" value="Unassembled WGS sequence"/>
</dbReference>
<feature type="compositionally biased region" description="Basic residues" evidence="1">
    <location>
        <begin position="96"/>
        <end position="109"/>
    </location>
</feature>
<evidence type="ECO:0000313" key="3">
    <source>
        <dbReference type="Proteomes" id="UP001604336"/>
    </source>
</evidence>
<gene>
    <name evidence="2" type="ORF">Adt_04378</name>
</gene>
<accession>A0ABD1W1M0</accession>
<dbReference type="AlphaFoldDB" id="A0ABD1W1M0"/>
<proteinExistence type="predicted"/>
<sequence length="158" mass="18232">MSGDLLPIVGRIRITHWVIHQLMWRMENKIKWVSPFFSKIRFLPLHKNPSSLSPNPQSPEKASSSEICFPKFQVRKAFQQFVSPNSPAPPSARRNPTPRRKKGPRQKNGKAHDRSNGAFCLKYQAVGIPFSRREHFCSKKLHFGPAPREHFCSKKFSL</sequence>
<evidence type="ECO:0000256" key="1">
    <source>
        <dbReference type="SAM" id="MobiDB-lite"/>
    </source>
</evidence>
<reference evidence="3" key="1">
    <citation type="submission" date="2024-07" db="EMBL/GenBank/DDBJ databases">
        <title>Two chromosome-level genome assemblies of Korean endemic species Abeliophyllum distichum and Forsythia ovata (Oleaceae).</title>
        <authorList>
            <person name="Jang H."/>
        </authorList>
    </citation>
    <scope>NUCLEOTIDE SEQUENCE [LARGE SCALE GENOMIC DNA]</scope>
</reference>
<organism evidence="2 3">
    <name type="scientific">Abeliophyllum distichum</name>
    <dbReference type="NCBI Taxonomy" id="126358"/>
    <lineage>
        <taxon>Eukaryota</taxon>
        <taxon>Viridiplantae</taxon>
        <taxon>Streptophyta</taxon>
        <taxon>Embryophyta</taxon>
        <taxon>Tracheophyta</taxon>
        <taxon>Spermatophyta</taxon>
        <taxon>Magnoliopsida</taxon>
        <taxon>eudicotyledons</taxon>
        <taxon>Gunneridae</taxon>
        <taxon>Pentapetalae</taxon>
        <taxon>asterids</taxon>
        <taxon>lamiids</taxon>
        <taxon>Lamiales</taxon>
        <taxon>Oleaceae</taxon>
        <taxon>Forsythieae</taxon>
        <taxon>Abeliophyllum</taxon>
    </lineage>
</organism>
<name>A0ABD1W1M0_9LAMI</name>